<name>A0ABV6MGV2_9ACTN</name>
<reference evidence="1 2" key="1">
    <citation type="submission" date="2024-09" db="EMBL/GenBank/DDBJ databases">
        <authorList>
            <person name="Sun Q."/>
            <person name="Mori K."/>
        </authorList>
    </citation>
    <scope>NUCLEOTIDE SEQUENCE [LARGE SCALE GENOMIC DNA]</scope>
    <source>
        <strain evidence="1 2">TBRC 3947</strain>
    </source>
</reference>
<dbReference type="RefSeq" id="WP_377262233.1">
    <property type="nucleotide sequence ID" value="NZ_JBHLUH010000094.1"/>
</dbReference>
<gene>
    <name evidence="1" type="ORF">ACFFIA_40820</name>
</gene>
<accession>A0ABV6MGV2</accession>
<sequence length="114" mass="11755">MIIPGHPTLAILIISTRAASAGATSATTAGSAGRMAVSPPLMRNTGGSVSSLGGLLVAASTGVTRRERLNLPGLLHGWGAVAVRRGDDVRVTDEVLADQVGYYRRRASEYDVPA</sequence>
<evidence type="ECO:0000313" key="1">
    <source>
        <dbReference type="EMBL" id="MFC0533962.1"/>
    </source>
</evidence>
<organism evidence="1 2">
    <name type="scientific">Phytohabitans kaempferiae</name>
    <dbReference type="NCBI Taxonomy" id="1620943"/>
    <lineage>
        <taxon>Bacteria</taxon>
        <taxon>Bacillati</taxon>
        <taxon>Actinomycetota</taxon>
        <taxon>Actinomycetes</taxon>
        <taxon>Micromonosporales</taxon>
        <taxon>Micromonosporaceae</taxon>
    </lineage>
</organism>
<evidence type="ECO:0000313" key="2">
    <source>
        <dbReference type="Proteomes" id="UP001589867"/>
    </source>
</evidence>
<protein>
    <submittedName>
        <fullName evidence="1">Uncharacterized protein</fullName>
    </submittedName>
</protein>
<dbReference type="Proteomes" id="UP001589867">
    <property type="component" value="Unassembled WGS sequence"/>
</dbReference>
<proteinExistence type="predicted"/>
<comment type="caution">
    <text evidence="1">The sequence shown here is derived from an EMBL/GenBank/DDBJ whole genome shotgun (WGS) entry which is preliminary data.</text>
</comment>
<keyword evidence="2" id="KW-1185">Reference proteome</keyword>
<dbReference type="EMBL" id="JBHLUH010000094">
    <property type="protein sequence ID" value="MFC0533962.1"/>
    <property type="molecule type" value="Genomic_DNA"/>
</dbReference>